<reference evidence="2" key="2">
    <citation type="submission" date="2025-09" db="UniProtKB">
        <authorList>
            <consortium name="Ensembl"/>
        </authorList>
    </citation>
    <scope>IDENTIFICATION</scope>
</reference>
<sequence length="81" mass="9115">VLALFFFIAAAVLAICYIKKYKKTLPFSNKKEQKELTETKVIKDNKQSDTAPDKEPKNNGKKAEEPQTKPEATVKCVEAEV</sequence>
<keyword evidence="3" id="KW-1185">Reference proteome</keyword>
<organism evidence="2 3">
    <name type="scientific">Sphenodon punctatus</name>
    <name type="common">Tuatara</name>
    <name type="synonym">Hatteria punctata</name>
    <dbReference type="NCBI Taxonomy" id="8508"/>
    <lineage>
        <taxon>Eukaryota</taxon>
        <taxon>Metazoa</taxon>
        <taxon>Chordata</taxon>
        <taxon>Craniata</taxon>
        <taxon>Vertebrata</taxon>
        <taxon>Euteleostomi</taxon>
        <taxon>Lepidosauria</taxon>
        <taxon>Sphenodontia</taxon>
        <taxon>Sphenodontidae</taxon>
        <taxon>Sphenodon</taxon>
    </lineage>
</organism>
<dbReference type="AlphaFoldDB" id="A0A8D0L9U6"/>
<dbReference type="Proteomes" id="UP000694392">
    <property type="component" value="Unplaced"/>
</dbReference>
<protein>
    <recommendedName>
        <fullName evidence="4">LYVE1 protein</fullName>
    </recommendedName>
</protein>
<evidence type="ECO:0008006" key="4">
    <source>
        <dbReference type="Google" id="ProtNLM"/>
    </source>
</evidence>
<evidence type="ECO:0000256" key="1">
    <source>
        <dbReference type="SAM" id="MobiDB-lite"/>
    </source>
</evidence>
<feature type="compositionally biased region" description="Basic and acidic residues" evidence="1">
    <location>
        <begin position="38"/>
        <end position="68"/>
    </location>
</feature>
<dbReference type="Ensembl" id="ENSSPUT00000019338.1">
    <property type="protein sequence ID" value="ENSSPUP00000018159.1"/>
    <property type="gene ID" value="ENSSPUG00000014028.1"/>
</dbReference>
<evidence type="ECO:0000313" key="2">
    <source>
        <dbReference type="Ensembl" id="ENSSPUP00000018159.1"/>
    </source>
</evidence>
<feature type="region of interest" description="Disordered" evidence="1">
    <location>
        <begin position="38"/>
        <end position="81"/>
    </location>
</feature>
<proteinExistence type="predicted"/>
<dbReference type="GeneTree" id="ENSGT00530000063822"/>
<name>A0A8D0L9U6_SPHPU</name>
<reference evidence="2" key="1">
    <citation type="submission" date="2025-08" db="UniProtKB">
        <authorList>
            <consortium name="Ensembl"/>
        </authorList>
    </citation>
    <scope>IDENTIFICATION</scope>
</reference>
<accession>A0A8D0L9U6</accession>
<evidence type="ECO:0000313" key="3">
    <source>
        <dbReference type="Proteomes" id="UP000694392"/>
    </source>
</evidence>